<dbReference type="InterPro" id="IPR013094">
    <property type="entry name" value="AB_hydrolase_3"/>
</dbReference>
<dbReference type="Gene3D" id="3.40.50.1820">
    <property type="entry name" value="alpha/beta hydrolase"/>
    <property type="match status" value="1"/>
</dbReference>
<evidence type="ECO:0000313" key="4">
    <source>
        <dbReference type="EMBL" id="WPH04172.1"/>
    </source>
</evidence>
<organism evidence="4 5">
    <name type="scientific">Acrodontium crateriforme</name>
    <dbReference type="NCBI Taxonomy" id="150365"/>
    <lineage>
        <taxon>Eukaryota</taxon>
        <taxon>Fungi</taxon>
        <taxon>Dikarya</taxon>
        <taxon>Ascomycota</taxon>
        <taxon>Pezizomycotina</taxon>
        <taxon>Dothideomycetes</taxon>
        <taxon>Dothideomycetidae</taxon>
        <taxon>Mycosphaerellales</taxon>
        <taxon>Teratosphaeriaceae</taxon>
        <taxon>Acrodontium</taxon>
    </lineage>
</organism>
<feature type="region of interest" description="Disordered" evidence="2">
    <location>
        <begin position="1"/>
        <end position="22"/>
    </location>
</feature>
<dbReference type="InterPro" id="IPR029058">
    <property type="entry name" value="AB_hydrolase_fold"/>
</dbReference>
<evidence type="ECO:0000313" key="5">
    <source>
        <dbReference type="Proteomes" id="UP001303373"/>
    </source>
</evidence>
<dbReference type="SUPFAM" id="SSF53474">
    <property type="entry name" value="alpha/beta-Hydrolases"/>
    <property type="match status" value="1"/>
</dbReference>
<feature type="domain" description="Alpha/beta hydrolase fold-3" evidence="3">
    <location>
        <begin position="63"/>
        <end position="191"/>
    </location>
</feature>
<protein>
    <recommendedName>
        <fullName evidence="3">Alpha/beta hydrolase fold-3 domain-containing protein</fullName>
    </recommendedName>
</protein>
<name>A0AAQ3MDP1_9PEZI</name>
<dbReference type="InterPro" id="IPR050300">
    <property type="entry name" value="GDXG_lipolytic_enzyme"/>
</dbReference>
<keyword evidence="1" id="KW-0378">Hydrolase</keyword>
<evidence type="ECO:0000256" key="2">
    <source>
        <dbReference type="SAM" id="MobiDB-lite"/>
    </source>
</evidence>
<dbReference type="EMBL" id="CP138591">
    <property type="protein sequence ID" value="WPH04172.1"/>
    <property type="molecule type" value="Genomic_DNA"/>
</dbReference>
<reference evidence="4 5" key="1">
    <citation type="submission" date="2023-11" db="EMBL/GenBank/DDBJ databases">
        <title>An acidophilic fungus is an integral part of prey digestion in a carnivorous sundew plant.</title>
        <authorList>
            <person name="Tsai I.J."/>
        </authorList>
    </citation>
    <scope>NUCLEOTIDE SEQUENCE [LARGE SCALE GENOMIC DNA]</scope>
    <source>
        <strain evidence="4">169a</strain>
    </source>
</reference>
<keyword evidence="5" id="KW-1185">Reference proteome</keyword>
<sequence length="343" mass="38125">MNAAVKPLAGDTPVTIKHPSPHKSPKFAAFDIVDVDYKKVNNTPIPASILIPKTIRPGTHPVIIHWHGGALITGHRIYPDWYPTWILEFSQKHNAIIINPDHRLLPEANGLEILEDVKDFFAWLFQTQSPLYSLLPEGVSVDLDHLLVDGESAGGWLAVQSALLHPGQISAVIAHYPMLDLRDGHYTKRYEKKLFDPPAPTVNESVLRDFVGNLSGDEIVTSAVPPERLLLVLSVLQQGRTMEFLGSERELYPIEMLDEAATKLPPVWVLHGKQDSVVPAVGTERFAAALREKYPGAKLHVSLQEGEHGFDNHAPVTNEAASLKTDWVQKGVEFIEQFWPVTV</sequence>
<dbReference type="Proteomes" id="UP001303373">
    <property type="component" value="Chromosome 12"/>
</dbReference>
<dbReference type="Pfam" id="PF07859">
    <property type="entry name" value="Abhydrolase_3"/>
    <property type="match status" value="1"/>
</dbReference>
<dbReference type="PANTHER" id="PTHR48081">
    <property type="entry name" value="AB HYDROLASE SUPERFAMILY PROTEIN C4A8.06C"/>
    <property type="match status" value="1"/>
</dbReference>
<accession>A0AAQ3MDP1</accession>
<proteinExistence type="predicted"/>
<dbReference type="GO" id="GO:0016787">
    <property type="term" value="F:hydrolase activity"/>
    <property type="evidence" value="ECO:0007669"/>
    <property type="project" value="UniProtKB-KW"/>
</dbReference>
<dbReference type="PANTHER" id="PTHR48081:SF3">
    <property type="entry name" value="ALPHA_BETA HYDROLASE FOLD-3 DOMAIN-CONTAINING PROTEIN"/>
    <property type="match status" value="1"/>
</dbReference>
<evidence type="ECO:0000259" key="3">
    <source>
        <dbReference type="Pfam" id="PF07859"/>
    </source>
</evidence>
<gene>
    <name evidence="4" type="ORF">R9X50_00706000</name>
</gene>
<evidence type="ECO:0000256" key="1">
    <source>
        <dbReference type="ARBA" id="ARBA00022801"/>
    </source>
</evidence>
<dbReference type="AlphaFoldDB" id="A0AAQ3MDP1"/>